<dbReference type="SMART" id="SM00320">
    <property type="entry name" value="WD40"/>
    <property type="match status" value="8"/>
</dbReference>
<feature type="repeat" description="WD" evidence="3">
    <location>
        <begin position="776"/>
        <end position="811"/>
    </location>
</feature>
<feature type="region of interest" description="Disordered" evidence="4">
    <location>
        <begin position="835"/>
        <end position="886"/>
    </location>
</feature>
<evidence type="ECO:0008006" key="7">
    <source>
        <dbReference type="Google" id="ProtNLM"/>
    </source>
</evidence>
<dbReference type="PANTHER" id="PTHR44324">
    <property type="entry name" value="WD40 REPEAT DOMAIN 95"/>
    <property type="match status" value="1"/>
</dbReference>
<dbReference type="PANTHER" id="PTHR44324:SF1">
    <property type="entry name" value="WD REPEAT-CONTAINING PROTEIN 49"/>
    <property type="match status" value="1"/>
</dbReference>
<accession>A0AAD9JDX1</accession>
<dbReference type="PRINTS" id="PR00320">
    <property type="entry name" value="GPROTEINBRPT"/>
</dbReference>
<dbReference type="AlphaFoldDB" id="A0AAD9JDX1"/>
<dbReference type="InterPro" id="IPR019775">
    <property type="entry name" value="WD40_repeat_CS"/>
</dbReference>
<gene>
    <name evidence="5" type="ORF">LSH36_379g02035</name>
</gene>
<evidence type="ECO:0000313" key="6">
    <source>
        <dbReference type="Proteomes" id="UP001208570"/>
    </source>
</evidence>
<feature type="repeat" description="WD" evidence="3">
    <location>
        <begin position="430"/>
        <end position="471"/>
    </location>
</feature>
<feature type="region of interest" description="Disordered" evidence="4">
    <location>
        <begin position="1039"/>
        <end position="1097"/>
    </location>
</feature>
<feature type="compositionally biased region" description="Polar residues" evidence="4">
    <location>
        <begin position="1078"/>
        <end position="1097"/>
    </location>
</feature>
<feature type="compositionally biased region" description="Low complexity" evidence="4">
    <location>
        <begin position="1056"/>
        <end position="1065"/>
    </location>
</feature>
<proteinExistence type="predicted"/>
<keyword evidence="6" id="KW-1185">Reference proteome</keyword>
<evidence type="ECO:0000256" key="3">
    <source>
        <dbReference type="PROSITE-ProRule" id="PRU00221"/>
    </source>
</evidence>
<feature type="repeat" description="WD" evidence="3">
    <location>
        <begin position="568"/>
        <end position="608"/>
    </location>
</feature>
<protein>
    <recommendedName>
        <fullName evidence="7">WD repeat-containing protein 49</fullName>
    </recommendedName>
</protein>
<dbReference type="InterPro" id="IPR036322">
    <property type="entry name" value="WD40_repeat_dom_sf"/>
</dbReference>
<reference evidence="5" key="1">
    <citation type="journal article" date="2023" name="Mol. Biol. Evol.">
        <title>Third-Generation Sequencing Reveals the Adaptive Role of the Epigenome in Three Deep-Sea Polychaetes.</title>
        <authorList>
            <person name="Perez M."/>
            <person name="Aroh O."/>
            <person name="Sun Y."/>
            <person name="Lan Y."/>
            <person name="Juniper S.K."/>
            <person name="Young C.R."/>
            <person name="Angers B."/>
            <person name="Qian P.Y."/>
        </authorList>
    </citation>
    <scope>NUCLEOTIDE SEQUENCE</scope>
    <source>
        <strain evidence="5">P08H-3</strain>
    </source>
</reference>
<evidence type="ECO:0000313" key="5">
    <source>
        <dbReference type="EMBL" id="KAK2151022.1"/>
    </source>
</evidence>
<dbReference type="Pfam" id="PF00400">
    <property type="entry name" value="WD40"/>
    <property type="match status" value="5"/>
</dbReference>
<sequence>MMSRSYSDIATVMPKYQDLFDKIDVTKEGVVDWDKFASHMLLEFYEKDDRVKSTQVPQWKDLKNLASIASARAVNLAKIFSDGTPFGNKLEMLLSGVSGSYLLRHEAKSSDFICPHKEVIQNISTLTGNRYIAISREGCVSLWGQDLKLQRSLKTGTDTCRPRDLWVTNFIPLHNINKIALSFTSKEIAIYDLSTKLEFNCQYKIQGLDTTPLCLDYWFNPENANEAILSWGDTGGAVNAIYFFSANIALFERPPAPAGEKQVRYSAYLECFISCATTWNNSLVIGWLEKHAATQNMKTTTFQIVQGVNAFDYQEQLNLIATAGVNHHVCLWNPYVVSKPNGVLRGHMASVVQVQFNKLRGQLISFSKDKVLRIWDVQLQVCIQRLAGMFPKGPEVTSILYYDIRHNRLFITFNYQLTVMEMKPEIKDRIMTHDKPVVGAFYNSTYNQVVSAGQNGVMIMWMLDTGQKVKTFHDLHGNAEVTTLCQDHSETRIYSGSTDGTVKIWDFNGHCYHTLHCGQEGQPADVGQILSLKRSIVVVGWAKHITVFRNQSFRDSVFNIEPSEWKGGQEHQDDILALAFSGSNVLASGSYDGEIILWNNNSEQASYHMIQRARKQREKSKIFLTSVTRENTKVSENGFDSNNYKEERSKTRVKSRTASRISLGANDETNEYGFAVTRLIFLEVRKSMAPPGTANLISCGGNGWVRFWSSVTHNLMAEFVAHTQVGSVIMAVDQLTNKWLVTGDVDGLIKVWNIADYVVQPSDSVITTPPPLQSQFQSHNDMVSSLDMCTRNERPLILSASSDCSVQLWDVYGNKIGIFGQESHWKIERYDPKVEEVDKQSEASEMSETESSENEEETEDADETMGIEPELDSQWEPDERATDDPANYRINVWNSTNLGKDYQELRIKKRERRQPNKIDDLAYLHWEKTGKAPAGPFSALDTPELEDVGTLTKPDFIVNPHKYFSGRLSVEDHVPRLPALAESLNAAYDEKTLFPKYILEFETKMKQFHAKTLSEQQVRAGRGFMKAVTGQSNSVLSKLLGEGDSQKGPVSTIGGSSRSSPPNSRRTQKPHKLKPISVRSSALSMKSSSGTITGTDY</sequence>
<dbReference type="InterPro" id="IPR051242">
    <property type="entry name" value="WD-EF-hand_domain"/>
</dbReference>
<dbReference type="InterPro" id="IPR020472">
    <property type="entry name" value="WD40_PAC1"/>
</dbReference>
<evidence type="ECO:0000256" key="1">
    <source>
        <dbReference type="ARBA" id="ARBA00022574"/>
    </source>
</evidence>
<organism evidence="5 6">
    <name type="scientific">Paralvinella palmiformis</name>
    <dbReference type="NCBI Taxonomy" id="53620"/>
    <lineage>
        <taxon>Eukaryota</taxon>
        <taxon>Metazoa</taxon>
        <taxon>Spiralia</taxon>
        <taxon>Lophotrochozoa</taxon>
        <taxon>Annelida</taxon>
        <taxon>Polychaeta</taxon>
        <taxon>Sedentaria</taxon>
        <taxon>Canalipalpata</taxon>
        <taxon>Terebellida</taxon>
        <taxon>Terebelliformia</taxon>
        <taxon>Alvinellidae</taxon>
        <taxon>Paralvinella</taxon>
    </lineage>
</organism>
<evidence type="ECO:0000256" key="4">
    <source>
        <dbReference type="SAM" id="MobiDB-lite"/>
    </source>
</evidence>
<dbReference type="InterPro" id="IPR001680">
    <property type="entry name" value="WD40_rpt"/>
</dbReference>
<dbReference type="PROSITE" id="PS50294">
    <property type="entry name" value="WD_REPEATS_REGION"/>
    <property type="match status" value="2"/>
</dbReference>
<keyword evidence="1 3" id="KW-0853">WD repeat</keyword>
<name>A0AAD9JDX1_9ANNE</name>
<dbReference type="InterPro" id="IPR015943">
    <property type="entry name" value="WD40/YVTN_repeat-like_dom_sf"/>
</dbReference>
<dbReference type="SUPFAM" id="SSF50978">
    <property type="entry name" value="WD40 repeat-like"/>
    <property type="match status" value="2"/>
</dbReference>
<feature type="repeat" description="WD" evidence="3">
    <location>
        <begin position="344"/>
        <end position="378"/>
    </location>
</feature>
<comment type="caution">
    <text evidence="5">The sequence shown here is derived from an EMBL/GenBank/DDBJ whole genome shotgun (WGS) entry which is preliminary data.</text>
</comment>
<feature type="repeat" description="WD" evidence="3">
    <location>
        <begin position="493"/>
        <end position="508"/>
    </location>
</feature>
<dbReference type="Proteomes" id="UP001208570">
    <property type="component" value="Unassembled WGS sequence"/>
</dbReference>
<dbReference type="Gene3D" id="2.130.10.10">
    <property type="entry name" value="YVTN repeat-like/Quinoprotein amine dehydrogenase"/>
    <property type="match status" value="3"/>
</dbReference>
<evidence type="ECO:0000256" key="2">
    <source>
        <dbReference type="ARBA" id="ARBA00022737"/>
    </source>
</evidence>
<feature type="compositionally biased region" description="Acidic residues" evidence="4">
    <location>
        <begin position="845"/>
        <end position="876"/>
    </location>
</feature>
<keyword evidence="2" id="KW-0677">Repeat</keyword>
<dbReference type="PROSITE" id="PS50082">
    <property type="entry name" value="WD_REPEATS_2"/>
    <property type="match status" value="5"/>
</dbReference>
<dbReference type="PROSITE" id="PS00678">
    <property type="entry name" value="WD_REPEATS_1"/>
    <property type="match status" value="2"/>
</dbReference>
<dbReference type="EMBL" id="JAODUP010000379">
    <property type="protein sequence ID" value="KAK2151022.1"/>
    <property type="molecule type" value="Genomic_DNA"/>
</dbReference>